<name>A0A3T1DEU4_9BACL</name>
<feature type="compositionally biased region" description="Low complexity" evidence="1">
    <location>
        <begin position="2040"/>
        <end position="2051"/>
    </location>
</feature>
<gene>
    <name evidence="3" type="ORF">KCTCHS21_60110</name>
</gene>
<dbReference type="InterPro" id="IPR051465">
    <property type="entry name" value="Cell_Envelope_Struct_Comp"/>
</dbReference>
<evidence type="ECO:0000259" key="2">
    <source>
        <dbReference type="PROSITE" id="PS51272"/>
    </source>
</evidence>
<dbReference type="Pfam" id="PF00395">
    <property type="entry name" value="SLH"/>
    <property type="match status" value="3"/>
</dbReference>
<proteinExistence type="predicted"/>
<feature type="domain" description="SLH" evidence="2">
    <location>
        <begin position="2063"/>
        <end position="2124"/>
    </location>
</feature>
<feature type="domain" description="SLH" evidence="2">
    <location>
        <begin position="2192"/>
        <end position="2249"/>
    </location>
</feature>
<sequence length="2249" mass="227238">MKTKIGKKLYRSFILLLIGIIVGASYPYSSVSASTEFDGGDGTVASPYLIANADQLNEVRAKVNANYKLVSDIDLSAYAASDGGKGWKPIEGYFSGSLDGDGHQITGLYINRGNDDNVGLFGMIFTGKIVNVKLTHADVKGSSTTGILAGKAVSATLTQVYTSGHVQGNQEVGGLVGKLESSTVTHTGSLASVYGSADNVGGLIGYYSGSNGQFSDNYAEGDVHAAGSNVGGLIGNSHSGSIKRSYASGNVVSDQNNAGGLLGQGYSGAVQDSYSLGSVSGAGTVGGLIGYLYGLTISNSYSAGQVFGNNILGGFGGYSYGSTVTRSFYNESALSNPRSYGWSSDNSGVNALTTASMQQSTSFAGWNFNGTWAGATGTSYPYLKDNAPLWLTNLVVSPNAGISGTLSPTFNSAIKQYDISVTSAATSVMITAPSANASATVNIVGGATLVTGNNTVTLTVSDGNDRNQVYTLHIHKLASAALSSDAQLSDLQVNGVPVAEFTSSTNDYTVIVPNSSTNANVTATTHHADATYTVTGCSNLVVGNNLCKVIVTASDGTQKTYTLTVVRSRFAGGEGTIASPYLIATADQLNEVRNDYQKVFKLTADIDLSSYASANGGKGWEPIYFEGTLNGNGHSITGLTIQRPDEDIVGLFQYIYIGNVSNLKIVQAAVTGRDNVGLLVGWHSSSTITNVSVSGTASGQNSVGGLIGYVTNGTVSLSGSIANVTGSGNSVGGLIGLNEGGTVDTSYAEGKVQGSSLVGGLVGSDNYSGKISNSYATGRVSAVNASAGGLIGKTQSGTYKNSYATGKVTGGSAAGGLVGTKTSGTFTNSYWNTTTSGMSIGVGSGSTTGITGTAATNMKLSSSYNTWDFNTVWNIVNGTTTPYLRGITPLWLTGLTVTSNSGTIAPVSPNVDNVTSSYTAIVESDAHSVTVTGTTLNPGDIVSVTGGTNLVAGNNSVTVTITSSTGFGSRDYALNVVRSDPSAAGLSLLSLSSGTLSPNYMEATTDYTASVAYSVSALNVTPFVSNAGSTVKVNGVSVVSGQASVSIALVAGTANTITVEVTSQDGTNTKIYKVIVTRAAGSANANLSALTTTGGTLSPTFAAGTIAYTVPTIANTTTSITVKPTVADSLATVKVNVNGGSDIVVASGSNSTALPLNVGSNSIVVTVTAQDGTMKSYTITATRAASTVATLSGLSLSSGAFSPTFNVNTIAYTSTAANSYSSVTVTPTVTNANATVTVSVNSGTATTVVSGQSSAPLALNTGSNVINVVVTAQDGTTTKTYKITVTRNKSNYADMTSFSFEGLSPAVTGTISGTAIALTVPYGTSKNALVATFTSAQASVVNVGSTPQTSGVTANNFNSSVIYKVTAEDGTTIKNYTVTVNEASEPLSGAKEIVGFALAAQTGAATIDPATHTVVIEVSHGTDLATLAPTVTVSANATVSPVSGAAVDFSGGAVSYTVKAENGDTQVWTVTVSKAPAPLSGAKNIVSFALAAQTGAATIDPATHTVAIEVAHGTNLATLAPTVTVSANATVSPVSGAAVDFSGGAVSYTVKAENGDTQVWTVTVSKAPAPLSGAKNIVSFALAEQTGAATIDPATHTVAIEVSHGTNLSTLAPTVTVSANATVSPVSGATVDFSGGAVSYTVKAENGDTQVWTVTVSKAPAPLSGAKDIVSFALVAQTGVATIDPATHMVAIEVAHGTNLASLAPTVTVSANATVSPVSGATVDFSGGAVSYTVKAENGDTQVWTVTVSKAPAPLSGAKEIVGFALAAQTGVATIDPATHTVAIEVAHGTNLATLTPTVTVSANATVSPVSGATVDFSGGAVSYTVKAENGDTQVWTVTVSKAQAPLSGAKEIVGFALAAQTGAATIDPATHTIAIEVSHGTNLATLAPTVTVSANATVSPVSGATVDFSGGAVGYTVKAENGDTQVWNVTVSIEPAPLSGAKNIVSFALVAQTRVATIDPATHTVVIEVSHGADLATLAPTVTVSTNATVSPASGATVDFSNGSVSYTVTAQNGIQQIYLITVTLAPTLPSNPGGGGNPPVVTVPTNNPDPLEEPTTTQPESPKIVFSDVQGHWAATSIDQAVAKGLATGYPDGTFQPNKSITRAEFSVMLFRALNLKQEKSEEPSFNDKDNIGSWAKNAIAQLVKLGIVSGYGDGSFQPDRKVTRAEMTVMLARTINIIYGIEVDPTKDLLTFDDQASIPQWAKAEIAAAVKLGIVKGQAGNHFAPNSVATRAEVITVLLRVLELKE</sequence>
<protein>
    <recommendedName>
        <fullName evidence="2">SLH domain-containing protein</fullName>
    </recommendedName>
</protein>
<evidence type="ECO:0000256" key="1">
    <source>
        <dbReference type="SAM" id="MobiDB-lite"/>
    </source>
</evidence>
<dbReference type="Pfam" id="PF07581">
    <property type="entry name" value="Glug"/>
    <property type="match status" value="2"/>
</dbReference>
<dbReference type="Gene3D" id="2.60.40.2340">
    <property type="match status" value="8"/>
</dbReference>
<dbReference type="PANTHER" id="PTHR43308">
    <property type="entry name" value="OUTER MEMBRANE PROTEIN ALPHA-RELATED"/>
    <property type="match status" value="1"/>
</dbReference>
<evidence type="ECO:0000313" key="3">
    <source>
        <dbReference type="EMBL" id="BBI36612.1"/>
    </source>
</evidence>
<dbReference type="InterPro" id="IPR011493">
    <property type="entry name" value="GLUG"/>
</dbReference>
<dbReference type="KEGG" id="cohn:KCTCHS21_60110"/>
<accession>A0A3T1DEU4</accession>
<dbReference type="Proteomes" id="UP000289856">
    <property type="component" value="Chromosome"/>
</dbReference>
<organism evidence="3 4">
    <name type="scientific">Cohnella abietis</name>
    <dbReference type="NCBI Taxonomy" id="2507935"/>
    <lineage>
        <taxon>Bacteria</taxon>
        <taxon>Bacillati</taxon>
        <taxon>Bacillota</taxon>
        <taxon>Bacilli</taxon>
        <taxon>Bacillales</taxon>
        <taxon>Paenibacillaceae</taxon>
        <taxon>Cohnella</taxon>
    </lineage>
</organism>
<dbReference type="RefSeq" id="WP_130616105.1">
    <property type="nucleotide sequence ID" value="NZ_AP019400.1"/>
</dbReference>
<dbReference type="EMBL" id="AP019400">
    <property type="protein sequence ID" value="BBI36612.1"/>
    <property type="molecule type" value="Genomic_DNA"/>
</dbReference>
<feature type="domain" description="SLH" evidence="2">
    <location>
        <begin position="2125"/>
        <end position="2188"/>
    </location>
</feature>
<dbReference type="PANTHER" id="PTHR43308:SF5">
    <property type="entry name" value="S-LAYER PROTEIN _ PEPTIDOGLYCAN ENDO-BETA-N-ACETYLGLUCOSAMINIDASE"/>
    <property type="match status" value="1"/>
</dbReference>
<dbReference type="OrthoDB" id="7012117at2"/>
<evidence type="ECO:0000313" key="4">
    <source>
        <dbReference type="Proteomes" id="UP000289856"/>
    </source>
</evidence>
<dbReference type="PROSITE" id="PS51272">
    <property type="entry name" value="SLH"/>
    <property type="match status" value="3"/>
</dbReference>
<dbReference type="Gene3D" id="2.160.20.110">
    <property type="match status" value="2"/>
</dbReference>
<reference evidence="3 4" key="1">
    <citation type="submission" date="2019-01" db="EMBL/GenBank/DDBJ databases">
        <title>Complete genome sequence of Cohnella hallensis HS21 isolated from Korean fir (Abies koreana) rhizospheric soil.</title>
        <authorList>
            <person name="Jiang L."/>
            <person name="Kang S.W."/>
            <person name="Kim S."/>
            <person name="Jung J."/>
            <person name="Kim C.Y."/>
            <person name="Kim D.H."/>
            <person name="Kim S.W."/>
            <person name="Lee J."/>
        </authorList>
    </citation>
    <scope>NUCLEOTIDE SEQUENCE [LARGE SCALE GENOMIC DNA]</scope>
    <source>
        <strain evidence="3 4">HS21</strain>
    </source>
</reference>
<dbReference type="InterPro" id="IPR025883">
    <property type="entry name" value="Cadherin-like_domain"/>
</dbReference>
<dbReference type="Pfam" id="PF12733">
    <property type="entry name" value="Cadherin-like"/>
    <property type="match status" value="5"/>
</dbReference>
<dbReference type="InterPro" id="IPR001119">
    <property type="entry name" value="SLH_dom"/>
</dbReference>
<keyword evidence="4" id="KW-1185">Reference proteome</keyword>
<feature type="region of interest" description="Disordered" evidence="1">
    <location>
        <begin position="2032"/>
        <end position="2064"/>
    </location>
</feature>